<dbReference type="AlphaFoldDB" id="X1LIR2"/>
<feature type="non-terminal residue" evidence="1">
    <location>
        <position position="77"/>
    </location>
</feature>
<proteinExistence type="predicted"/>
<dbReference type="EMBL" id="BARV01004671">
    <property type="protein sequence ID" value="GAI05736.1"/>
    <property type="molecule type" value="Genomic_DNA"/>
</dbReference>
<protein>
    <submittedName>
        <fullName evidence="1">Uncharacterized protein</fullName>
    </submittedName>
</protein>
<organism evidence="1">
    <name type="scientific">marine sediment metagenome</name>
    <dbReference type="NCBI Taxonomy" id="412755"/>
    <lineage>
        <taxon>unclassified sequences</taxon>
        <taxon>metagenomes</taxon>
        <taxon>ecological metagenomes</taxon>
    </lineage>
</organism>
<evidence type="ECO:0000313" key="1">
    <source>
        <dbReference type="EMBL" id="GAI05736.1"/>
    </source>
</evidence>
<comment type="caution">
    <text evidence="1">The sequence shown here is derived from an EMBL/GenBank/DDBJ whole genome shotgun (WGS) entry which is preliminary data.</text>
</comment>
<reference evidence="1" key="1">
    <citation type="journal article" date="2014" name="Front. Microbiol.">
        <title>High frequency of phylogenetically diverse reductive dehalogenase-homologous genes in deep subseafloor sedimentary metagenomes.</title>
        <authorList>
            <person name="Kawai M."/>
            <person name="Futagami T."/>
            <person name="Toyoda A."/>
            <person name="Takaki Y."/>
            <person name="Nishi S."/>
            <person name="Hori S."/>
            <person name="Arai W."/>
            <person name="Tsubouchi T."/>
            <person name="Morono Y."/>
            <person name="Uchiyama I."/>
            <person name="Ito T."/>
            <person name="Fujiyama A."/>
            <person name="Inagaki F."/>
            <person name="Takami H."/>
        </authorList>
    </citation>
    <scope>NUCLEOTIDE SEQUENCE</scope>
    <source>
        <strain evidence="1">Expedition CK06-06</strain>
    </source>
</reference>
<gene>
    <name evidence="1" type="ORF">S06H3_10186</name>
</gene>
<sequence>MKDISFPEGRIQMLNMFPLTFTEFLTATGNQKASDIILAPPEVVPELIYDMLLIQINNVLMLLSLQQPDLLDSKLNM</sequence>
<accession>X1LIR2</accession>
<name>X1LIR2_9ZZZZ</name>